<keyword evidence="3" id="KW-1185">Reference proteome</keyword>
<dbReference type="Proteomes" id="UP001177140">
    <property type="component" value="Unassembled WGS sequence"/>
</dbReference>
<dbReference type="EMBL" id="JAJJMA010085585">
    <property type="protein sequence ID" value="MCL7028974.1"/>
    <property type="molecule type" value="Genomic_DNA"/>
</dbReference>
<reference evidence="2" key="1">
    <citation type="submission" date="2022-03" db="EMBL/GenBank/DDBJ databases">
        <title>A functionally conserved STORR gene fusion in Papaver species that diverged 16.8 million years ago.</title>
        <authorList>
            <person name="Catania T."/>
        </authorList>
    </citation>
    <scope>NUCLEOTIDE SEQUENCE</scope>
    <source>
        <strain evidence="2">S-191538</strain>
    </source>
</reference>
<comment type="caution">
    <text evidence="2">The sequence shown here is derived from an EMBL/GenBank/DDBJ whole genome shotgun (WGS) entry which is preliminary data.</text>
</comment>
<evidence type="ECO:0000313" key="3">
    <source>
        <dbReference type="Proteomes" id="UP001177140"/>
    </source>
</evidence>
<protein>
    <recommendedName>
        <fullName evidence="1">TOD1/MUCI70 glycosyltransferase-like domain-containing protein</fullName>
    </recommendedName>
</protein>
<evidence type="ECO:0000259" key="1">
    <source>
        <dbReference type="Pfam" id="PF04765"/>
    </source>
</evidence>
<name>A0AA41RXX1_PAPNU</name>
<dbReference type="InterPro" id="IPR048354">
    <property type="entry name" value="TOD1_MUCI70_glycTrfase_dom"/>
</dbReference>
<evidence type="ECO:0000313" key="2">
    <source>
        <dbReference type="EMBL" id="MCL7028974.1"/>
    </source>
</evidence>
<organism evidence="2 3">
    <name type="scientific">Papaver nudicaule</name>
    <name type="common">Iceland poppy</name>
    <dbReference type="NCBI Taxonomy" id="74823"/>
    <lineage>
        <taxon>Eukaryota</taxon>
        <taxon>Viridiplantae</taxon>
        <taxon>Streptophyta</taxon>
        <taxon>Embryophyta</taxon>
        <taxon>Tracheophyta</taxon>
        <taxon>Spermatophyta</taxon>
        <taxon>Magnoliopsida</taxon>
        <taxon>Ranunculales</taxon>
        <taxon>Papaveraceae</taxon>
        <taxon>Papaveroideae</taxon>
        <taxon>Papaver</taxon>
    </lineage>
</organism>
<accession>A0AA41RXX1</accession>
<dbReference type="PANTHER" id="PTHR12956:SF13">
    <property type="entry name" value="ALKALINE CERAMIDASE TOD1"/>
    <property type="match status" value="1"/>
</dbReference>
<dbReference type="PANTHER" id="PTHR12956">
    <property type="entry name" value="ALKALINE CERAMIDASE-RELATED"/>
    <property type="match status" value="1"/>
</dbReference>
<sequence>MRMKKTFTTPLLFQSKLVCFSLVYLFTTLFLALYSSLSSTKCLFRSSPFDPIQTPLFSYPTTYGEHKYAIPTVRSSCNSPVFFSDYWIVLKEIQDFMQNSFSSSSSLPKYMSRKGNSFGGNFSIQERMSYFNRDDDEVEIPCGFMKEFPVSNHDRIAMESCKGVVVVSAVFGDHDKIRQPKGLGSKTLETVCFFMFVDEHTYKGLNSHNLLTNTAEREQNLGAWRIVRVFGELPYENPAMNGVIPKHLVHRLFPNSKFSIWLDAKLQLMVDPLLLIHSLVITENVDMAISKHPYFIHTLEEAMATARWKKWWDIGSLKNQMETYCENGMRPWSPKKQPYSSDVPDTALILRKHGVGNNLYSCLLFNELEAFNPRDQLAFAFVRDQMSPKLKMNMFEVEVFEQIAIEYRHNIKRVGGGSGPSKSVGLKTKMATSSLNLLLTNETNNRNEQKCEKYLLEMWGELSHELN</sequence>
<dbReference type="InterPro" id="IPR006852">
    <property type="entry name" value="TOD1_MUCI70"/>
</dbReference>
<proteinExistence type="predicted"/>
<gene>
    <name evidence="2" type="ORF">MKW94_014639</name>
</gene>
<feature type="domain" description="TOD1/MUCI70 glycosyltransferase-like" evidence="1">
    <location>
        <begin position="108"/>
        <end position="409"/>
    </location>
</feature>
<dbReference type="Pfam" id="PF04765">
    <property type="entry name" value="TOD1_MUCI70"/>
    <property type="match status" value="1"/>
</dbReference>
<dbReference type="AlphaFoldDB" id="A0AA41RXX1"/>